<evidence type="ECO:0000313" key="8">
    <source>
        <dbReference type="EMBL" id="PSO08878.1"/>
    </source>
</evidence>
<dbReference type="Gene3D" id="3.30.420.40">
    <property type="match status" value="2"/>
</dbReference>
<keyword evidence="2" id="KW-0808">Transferase</keyword>
<dbReference type="EMBL" id="NEXF01000042">
    <property type="protein sequence ID" value="PSO08878.1"/>
    <property type="molecule type" value="Genomic_DNA"/>
</dbReference>
<dbReference type="InterPro" id="IPR018484">
    <property type="entry name" value="FGGY_N"/>
</dbReference>
<keyword evidence="5" id="KW-0067">ATP-binding</keyword>
<dbReference type="GO" id="GO:0005829">
    <property type="term" value="C:cytosol"/>
    <property type="evidence" value="ECO:0007669"/>
    <property type="project" value="TreeGrafter"/>
</dbReference>
<name>A0A2R6CDB7_9ARCH</name>
<comment type="caution">
    <text evidence="8">The sequence shown here is derived from an EMBL/GenBank/DDBJ whole genome shotgun (WGS) entry which is preliminary data.</text>
</comment>
<evidence type="ECO:0000259" key="7">
    <source>
        <dbReference type="Pfam" id="PF02782"/>
    </source>
</evidence>
<dbReference type="PANTHER" id="PTHR10196">
    <property type="entry name" value="SUGAR KINASE"/>
    <property type="match status" value="1"/>
</dbReference>
<evidence type="ECO:0000256" key="1">
    <source>
        <dbReference type="ARBA" id="ARBA00009156"/>
    </source>
</evidence>
<sequence>MSARYGCIDVGTTSVKLAVYDEDLNVVHFEAVDTHVGEDGSHDPNQLLSCVRHLILKAKELGAKSVGLATYRASMVAWNSGGQPVSGVLTWLSPKSAHTYRRLPPHVRLLGRIPPLNLVISAYSPALRYLTLWEEIRERRGGVGDTMIWTLESFIVYALTHRYVGDATNAAMTGFVNPANFKPISTVTAFLGVKPELPEIVDNTAYIGDYQGVQIKALAADQQAACVGDACLAEGLVKITNGTGTFVDVVCEGYKRVEGLIPLVVAKHGGTVIRGVEGYLPTSGLAVDFLRRIGVVTHYSDLDAPLEGDVVFIPALVGLQLPSKPWVRGVISNLGLTSSRSALITALLKSIAFHVKMVVDRSGIPVKAVRANGKLSKSDGLLRLISACLGVPVERQTDVEATLRGLALLQMVGEGKMSFQELERTRRAVEIIRGDGLHISREEYDKWVSLLQSLKS</sequence>
<dbReference type="SUPFAM" id="SSF53067">
    <property type="entry name" value="Actin-like ATPase domain"/>
    <property type="match status" value="2"/>
</dbReference>
<keyword evidence="3" id="KW-0547">Nucleotide-binding</keyword>
<evidence type="ECO:0000256" key="5">
    <source>
        <dbReference type="ARBA" id="ARBA00022840"/>
    </source>
</evidence>
<evidence type="ECO:0000256" key="2">
    <source>
        <dbReference type="ARBA" id="ARBA00022679"/>
    </source>
</evidence>
<feature type="domain" description="Carbohydrate kinase FGGY C-terminal" evidence="7">
    <location>
        <begin position="304"/>
        <end position="412"/>
    </location>
</feature>
<dbReference type="Pfam" id="PF00370">
    <property type="entry name" value="FGGY_N"/>
    <property type="match status" value="1"/>
</dbReference>
<reference evidence="8 9" key="1">
    <citation type="submission" date="2017-04" db="EMBL/GenBank/DDBJ databases">
        <title>Novel microbial lineages endemic to geothermal iron-oxide mats fill important gaps in the evolutionary history of Archaea.</title>
        <authorList>
            <person name="Jay Z.J."/>
            <person name="Beam J.P."/>
            <person name="Dlakic M."/>
            <person name="Rusch D.B."/>
            <person name="Kozubal M.A."/>
            <person name="Inskeep W.P."/>
        </authorList>
    </citation>
    <scope>NUCLEOTIDE SEQUENCE [LARGE SCALE GENOMIC DNA]</scope>
    <source>
        <strain evidence="8">BE_D</strain>
    </source>
</reference>
<evidence type="ECO:0000313" key="9">
    <source>
        <dbReference type="Proteomes" id="UP000242015"/>
    </source>
</evidence>
<dbReference type="InterPro" id="IPR000577">
    <property type="entry name" value="Carb_kinase_FGGY"/>
</dbReference>
<evidence type="ECO:0008006" key="10">
    <source>
        <dbReference type="Google" id="ProtNLM"/>
    </source>
</evidence>
<evidence type="ECO:0000256" key="4">
    <source>
        <dbReference type="ARBA" id="ARBA00022777"/>
    </source>
</evidence>
<dbReference type="GO" id="GO:0005524">
    <property type="term" value="F:ATP binding"/>
    <property type="evidence" value="ECO:0007669"/>
    <property type="project" value="UniProtKB-KW"/>
</dbReference>
<dbReference type="InterPro" id="IPR043129">
    <property type="entry name" value="ATPase_NBD"/>
</dbReference>
<dbReference type="GO" id="GO:0006071">
    <property type="term" value="P:glycerol metabolic process"/>
    <property type="evidence" value="ECO:0007669"/>
    <property type="project" value="TreeGrafter"/>
</dbReference>
<protein>
    <recommendedName>
        <fullName evidence="10">Carbohydrate kinase FGGY N-terminal domain-containing protein</fullName>
    </recommendedName>
</protein>
<feature type="domain" description="Carbohydrate kinase FGGY N-terminal" evidence="6">
    <location>
        <begin position="5"/>
        <end position="211"/>
    </location>
</feature>
<proteinExistence type="inferred from homology"/>
<keyword evidence="4" id="KW-0418">Kinase</keyword>
<dbReference type="InterPro" id="IPR018485">
    <property type="entry name" value="FGGY_C"/>
</dbReference>
<dbReference type="Pfam" id="PF02782">
    <property type="entry name" value="FGGY_C"/>
    <property type="match status" value="1"/>
</dbReference>
<organism evidence="8 9">
    <name type="scientific">Candidatus Marsarchaeota G2 archaeon BE_D</name>
    <dbReference type="NCBI Taxonomy" id="1978158"/>
    <lineage>
        <taxon>Archaea</taxon>
        <taxon>Candidatus Marsarchaeota</taxon>
        <taxon>Candidatus Marsarchaeota group 2</taxon>
    </lineage>
</organism>
<dbReference type="PANTHER" id="PTHR10196:SF69">
    <property type="entry name" value="GLYCEROL KINASE"/>
    <property type="match status" value="1"/>
</dbReference>
<accession>A0A2R6CDB7</accession>
<evidence type="ECO:0000259" key="6">
    <source>
        <dbReference type="Pfam" id="PF00370"/>
    </source>
</evidence>
<dbReference type="AlphaFoldDB" id="A0A2R6CDB7"/>
<gene>
    <name evidence="8" type="ORF">B9Q04_03325</name>
</gene>
<comment type="similarity">
    <text evidence="1">Belongs to the FGGY kinase family.</text>
</comment>
<dbReference type="Proteomes" id="UP000242015">
    <property type="component" value="Unassembled WGS sequence"/>
</dbReference>
<evidence type="ECO:0000256" key="3">
    <source>
        <dbReference type="ARBA" id="ARBA00022741"/>
    </source>
</evidence>
<dbReference type="PIRSF" id="PIRSF000538">
    <property type="entry name" value="GlpK"/>
    <property type="match status" value="1"/>
</dbReference>
<dbReference type="GO" id="GO:0004370">
    <property type="term" value="F:glycerol kinase activity"/>
    <property type="evidence" value="ECO:0007669"/>
    <property type="project" value="TreeGrafter"/>
</dbReference>